<comment type="caution">
    <text evidence="1">The sequence shown here is derived from an EMBL/GenBank/DDBJ whole genome shotgun (WGS) entry which is preliminary data.</text>
</comment>
<organism evidence="1 2">
    <name type="scientific">Floricoccus tropicus</name>
    <dbReference type="NCBI Taxonomy" id="1859473"/>
    <lineage>
        <taxon>Bacteria</taxon>
        <taxon>Bacillati</taxon>
        <taxon>Bacillota</taxon>
        <taxon>Bacilli</taxon>
        <taxon>Lactobacillales</taxon>
        <taxon>Streptococcaceae</taxon>
        <taxon>Floricoccus</taxon>
    </lineage>
</organism>
<dbReference type="AlphaFoldDB" id="A0A1E8GKW8"/>
<accession>A0A1E8GKW8</accession>
<name>A0A1E8GKW8_9LACT</name>
<proteinExistence type="predicted"/>
<gene>
    <name evidence="1" type="ORF">BG261_05560</name>
</gene>
<evidence type="ECO:0000313" key="2">
    <source>
        <dbReference type="Proteomes" id="UP000178622"/>
    </source>
</evidence>
<dbReference type="STRING" id="1859473.BG261_05560"/>
<evidence type="ECO:0000313" key="1">
    <source>
        <dbReference type="EMBL" id="OFI48895.1"/>
    </source>
</evidence>
<dbReference type="EMBL" id="MKIR01000023">
    <property type="protein sequence ID" value="OFI48895.1"/>
    <property type="molecule type" value="Genomic_DNA"/>
</dbReference>
<protein>
    <recommendedName>
        <fullName evidence="3">IrrE N-terminal-like domain-containing protein</fullName>
    </recommendedName>
</protein>
<evidence type="ECO:0008006" key="3">
    <source>
        <dbReference type="Google" id="ProtNLM"/>
    </source>
</evidence>
<sequence length="118" mass="14208">MEKFPPSSVVTKNGFFAKDLNTIFLRNNLTSTVHDKTIYHEIKHRDHYPAQYKNNPILCENEADRFMIRKLIEQYMTELDLEPEEFNWTRFVQYYDLPTTTNAEMVQSEFFDYINNLV</sequence>
<reference evidence="2" key="1">
    <citation type="submission" date="2016-09" db="EMBL/GenBank/DDBJ databases">
        <title>Draft genome sequence of a novel species of the family Streptococcaceae isolated from flowers.</title>
        <authorList>
            <person name="Chuah L.-O."/>
            <person name="Yap K.-P."/>
            <person name="Thong K.L."/>
            <person name="Liong M.T."/>
            <person name="Ahmad R."/>
            <person name="Rusul G."/>
        </authorList>
    </citation>
    <scope>NUCLEOTIDE SEQUENCE [LARGE SCALE GENOMIC DNA]</scope>
    <source>
        <strain evidence="2">DF1</strain>
    </source>
</reference>
<keyword evidence="2" id="KW-1185">Reference proteome</keyword>
<dbReference type="Proteomes" id="UP000178622">
    <property type="component" value="Unassembled WGS sequence"/>
</dbReference>